<dbReference type="AlphaFoldDB" id="A0A1H0PES3"/>
<dbReference type="EMBL" id="LT629710">
    <property type="protein sequence ID" value="SDP03513.1"/>
    <property type="molecule type" value="Genomic_DNA"/>
</dbReference>
<feature type="transmembrane region" description="Helical" evidence="1">
    <location>
        <begin position="111"/>
        <end position="128"/>
    </location>
</feature>
<sequence>MTNSHLTPPGGDPAAVRVGDAERNAAVTALGEHMATGRLDLDEYGTRSAVANTARTVGDLQALFTDLPAPHPVLPGAQVQPLNPRPAFVPTQGATGSAMSIADNRSRAQKFVAAASASSAIIALLLFFVTGQWWWFLLIPLISTVAGSIWGDSWKRPDGRD</sequence>
<dbReference type="OrthoDB" id="3534574at2"/>
<dbReference type="STRING" id="1090615.SAMN04515671_2745"/>
<dbReference type="Pfam" id="PF08044">
    <property type="entry name" value="DUF1707"/>
    <property type="match status" value="1"/>
</dbReference>
<evidence type="ECO:0000259" key="2">
    <source>
        <dbReference type="Pfam" id="PF08044"/>
    </source>
</evidence>
<keyword evidence="1" id="KW-0812">Transmembrane</keyword>
<dbReference type="InterPro" id="IPR012551">
    <property type="entry name" value="DUF1707_SHOCT-like"/>
</dbReference>
<evidence type="ECO:0000256" key="1">
    <source>
        <dbReference type="SAM" id="Phobius"/>
    </source>
</evidence>
<evidence type="ECO:0000313" key="4">
    <source>
        <dbReference type="Proteomes" id="UP000198741"/>
    </source>
</evidence>
<proteinExistence type="predicted"/>
<dbReference type="Proteomes" id="UP000198741">
    <property type="component" value="Chromosome I"/>
</dbReference>
<feature type="domain" description="DUF1707" evidence="2">
    <location>
        <begin position="16"/>
        <end position="68"/>
    </location>
</feature>
<feature type="transmembrane region" description="Helical" evidence="1">
    <location>
        <begin position="134"/>
        <end position="151"/>
    </location>
</feature>
<reference evidence="3 4" key="1">
    <citation type="submission" date="2016-10" db="EMBL/GenBank/DDBJ databases">
        <authorList>
            <person name="de Groot N.N."/>
        </authorList>
    </citation>
    <scope>NUCLEOTIDE SEQUENCE [LARGE SCALE GENOMIC DNA]</scope>
    <source>
        <strain evidence="4">P4-7,KCTC 19426,CECT 7604</strain>
    </source>
</reference>
<dbReference type="PANTHER" id="PTHR40763">
    <property type="entry name" value="MEMBRANE PROTEIN-RELATED"/>
    <property type="match status" value="1"/>
</dbReference>
<evidence type="ECO:0000313" key="3">
    <source>
        <dbReference type="EMBL" id="SDP03513.1"/>
    </source>
</evidence>
<dbReference type="PANTHER" id="PTHR40763:SF5">
    <property type="entry name" value="MEMBRANE PROTEIN"/>
    <property type="match status" value="1"/>
</dbReference>
<keyword evidence="1" id="KW-1133">Transmembrane helix</keyword>
<keyword evidence="1" id="KW-0472">Membrane</keyword>
<protein>
    <recommendedName>
        <fullName evidence="2">DUF1707 domain-containing protein</fullName>
    </recommendedName>
</protein>
<accession>A0A1H0PES3</accession>
<keyword evidence="4" id="KW-1185">Reference proteome</keyword>
<name>A0A1H0PES3_9ACTN</name>
<dbReference type="RefSeq" id="WP_090476690.1">
    <property type="nucleotide sequence ID" value="NZ_LT629710.1"/>
</dbReference>
<organism evidence="3 4">
    <name type="scientific">Nakamurella panacisegetis</name>
    <dbReference type="NCBI Taxonomy" id="1090615"/>
    <lineage>
        <taxon>Bacteria</taxon>
        <taxon>Bacillati</taxon>
        <taxon>Actinomycetota</taxon>
        <taxon>Actinomycetes</taxon>
        <taxon>Nakamurellales</taxon>
        <taxon>Nakamurellaceae</taxon>
        <taxon>Nakamurella</taxon>
    </lineage>
</organism>
<gene>
    <name evidence="3" type="ORF">SAMN04515671_2745</name>
</gene>